<proteinExistence type="predicted"/>
<dbReference type="Proteomes" id="UP000216316">
    <property type="component" value="Unassembled WGS sequence"/>
</dbReference>
<evidence type="ECO:0000259" key="1">
    <source>
        <dbReference type="PROSITE" id="PS51664"/>
    </source>
</evidence>
<dbReference type="Gene3D" id="3.30.160.660">
    <property type="match status" value="1"/>
</dbReference>
<keyword evidence="5" id="KW-1185">Reference proteome</keyword>
<evidence type="ECO:0000313" key="3">
    <source>
        <dbReference type="EMBL" id="OYR89775.1"/>
    </source>
</evidence>
<reference evidence="4 5" key="3">
    <citation type="submission" date="2017-09" db="EMBL/GenBank/DDBJ databases">
        <title>Tripartite evolution among Lactobacillus johnsonii, Lactobacillus taiwanensis, Lactobacillus reuteri and their rodent host.</title>
        <authorList>
            <person name="Wang T."/>
            <person name="Knowles S."/>
            <person name="Cheng C."/>
        </authorList>
    </citation>
    <scope>NUCLEOTIDE SEQUENCE [LARGE SCALE GENOMIC DNA]</scope>
    <source>
        <strain evidence="3 4">609q</strain>
        <strain evidence="2 5">609u</strain>
    </source>
</reference>
<dbReference type="AlphaFoldDB" id="A0A256L8P4"/>
<organism evidence="3 4">
    <name type="scientific">Lactobacillus taiwanensis</name>
    <dbReference type="NCBI Taxonomy" id="508451"/>
    <lineage>
        <taxon>Bacteria</taxon>
        <taxon>Bacillati</taxon>
        <taxon>Bacillota</taxon>
        <taxon>Bacilli</taxon>
        <taxon>Lactobacillales</taxon>
        <taxon>Lactobacillaceae</taxon>
        <taxon>Lactobacillus</taxon>
    </lineage>
</organism>
<accession>A0A256L8P4</accession>
<reference evidence="3 4" key="1">
    <citation type="submission" date="2017-04" db="EMBL/GenBank/DDBJ databases">
        <authorList>
            <person name="Afonso C.L."/>
            <person name="Miller P.J."/>
            <person name="Scott M.A."/>
            <person name="Spackman E."/>
            <person name="Goraichik I."/>
            <person name="Dimitrov K.M."/>
            <person name="Suarez D.L."/>
            <person name="Swayne D.E."/>
        </authorList>
    </citation>
    <scope>NUCLEOTIDE SEQUENCE [LARGE SCALE GENOMIC DNA]</scope>
    <source>
        <strain evidence="3 4">609q</strain>
    </source>
</reference>
<dbReference type="PANTHER" id="PTHR37809:SF1">
    <property type="entry name" value="RIBOSOMAL PROTEIN S12 METHYLTHIOTRANSFERASE ACCESSORY FACTOR YCAO"/>
    <property type="match status" value="1"/>
</dbReference>
<dbReference type="PROSITE" id="PS51664">
    <property type="entry name" value="YCAO"/>
    <property type="match status" value="1"/>
</dbReference>
<dbReference type="InterPro" id="IPR003776">
    <property type="entry name" value="YcaO-like_dom"/>
</dbReference>
<dbReference type="Gene3D" id="3.30.40.250">
    <property type="match status" value="1"/>
</dbReference>
<dbReference type="RefSeq" id="WP_094496725.1">
    <property type="nucleotide sequence ID" value="NZ_NGNV01000064.1"/>
</dbReference>
<feature type="domain" description="YcaO" evidence="1">
    <location>
        <begin position="69"/>
        <end position="437"/>
    </location>
</feature>
<dbReference type="PANTHER" id="PTHR37809">
    <property type="entry name" value="RIBOSOMAL PROTEIN S12 METHYLTHIOTRANSFERASE ACCESSORY FACTOR YCAO"/>
    <property type="match status" value="1"/>
</dbReference>
<gene>
    <name evidence="2" type="ORF">CBF53_11040</name>
    <name evidence="3" type="ORF">CBF70_11555</name>
</gene>
<evidence type="ECO:0000313" key="4">
    <source>
        <dbReference type="Proteomes" id="UP000215828"/>
    </source>
</evidence>
<evidence type="ECO:0000313" key="5">
    <source>
        <dbReference type="Proteomes" id="UP000216316"/>
    </source>
</evidence>
<protein>
    <recommendedName>
        <fullName evidence="1">YcaO domain-containing protein</fullName>
    </recommendedName>
</protein>
<comment type="caution">
    <text evidence="3">The sequence shown here is derived from an EMBL/GenBank/DDBJ whole genome shotgun (WGS) entry which is preliminary data.</text>
</comment>
<dbReference type="EMBL" id="NGNX01000064">
    <property type="protein sequence ID" value="OYR89775.1"/>
    <property type="molecule type" value="Genomic_DNA"/>
</dbReference>
<dbReference type="Proteomes" id="UP000215828">
    <property type="component" value="Unassembled WGS sequence"/>
</dbReference>
<dbReference type="Pfam" id="PF02624">
    <property type="entry name" value="YcaO"/>
    <property type="match status" value="1"/>
</dbReference>
<name>A0A256L8P4_9LACO</name>
<dbReference type="EMBL" id="NGNV01000064">
    <property type="protein sequence ID" value="OYR86751.1"/>
    <property type="molecule type" value="Genomic_DNA"/>
</dbReference>
<dbReference type="Gene3D" id="3.30.1330.230">
    <property type="match status" value="1"/>
</dbReference>
<evidence type="ECO:0000313" key="2">
    <source>
        <dbReference type="EMBL" id="OYR86751.1"/>
    </source>
</evidence>
<sequence length="437" mass="49719">MINDWNFSGLGIDKIKSLSGKYTGLLTDEIFYSQGTNTGIHMNICTASLPNYEKLIVGPKAEINYHLAGYGTSLNDSLIRLGGESVERAAGIFSQLYLKKRVITTTYSEINNKAVNLKYLTPYTDEQLQKLHRLNANFLSKNPNSKLKQKWIKANSLFNPSETIYVPENIFLFGPKSNIRSFLAVSTGTAAHVNWKNALLNSLIEYIQIDAFMYSWYSAKKYNGIYLDQISNKKIKHMILRLFGRYQAYYKCLIINISPYAQVPLNIYGVFLISKTRSDVPAISFGLQGGLNQEETIIRAFCEALADVKMSEANFIKKAKFAKIDPKSIIDFDKNVEYYANPQNYQKNMGYLSNRINLVEHLNSSSVTNLSVMIHSLKRVAPQASFLDITPPYVNGYRVARVFIPEFLAMTFPSFPQINHPRLEKYANDSFYIHPMP</sequence>
<reference evidence="2" key="2">
    <citation type="submission" date="2017-05" db="EMBL/GenBank/DDBJ databases">
        <authorList>
            <person name="Lin X.B."/>
            <person name="Stothard P."/>
            <person name="Tasseva G."/>
            <person name="Walter J."/>
        </authorList>
    </citation>
    <scope>NUCLEOTIDE SEQUENCE</scope>
    <source>
        <strain evidence="2">609u</strain>
    </source>
</reference>